<dbReference type="Proteomes" id="UP000700334">
    <property type="component" value="Unassembled WGS sequence"/>
</dbReference>
<dbReference type="AlphaFoldDB" id="A0A8J5ZWD0"/>
<evidence type="ECO:0000313" key="3">
    <source>
        <dbReference type="EMBL" id="KAG8507837.1"/>
    </source>
</evidence>
<dbReference type="GO" id="GO:0003743">
    <property type="term" value="F:translation initiation factor activity"/>
    <property type="evidence" value="ECO:0007669"/>
    <property type="project" value="UniProtKB-KW"/>
</dbReference>
<dbReference type="GO" id="GO:0005085">
    <property type="term" value="F:guanyl-nucleotide exchange factor activity"/>
    <property type="evidence" value="ECO:0007669"/>
    <property type="project" value="TreeGrafter"/>
</dbReference>
<gene>
    <name evidence="3" type="ORF">J0S82_019140</name>
</gene>
<dbReference type="InterPro" id="IPR051501">
    <property type="entry name" value="eIF2B_alpha/beta/delta"/>
</dbReference>
<dbReference type="OrthoDB" id="10249309at2759"/>
<reference evidence="3" key="1">
    <citation type="journal article" date="2021" name="Evol. Appl.">
        <title>The genome of the Pyrenean desman and the effects of bottlenecks and inbreeding on the genomic landscape of an endangered species.</title>
        <authorList>
            <person name="Escoda L."/>
            <person name="Castresana J."/>
        </authorList>
    </citation>
    <scope>NUCLEOTIDE SEQUENCE</scope>
    <source>
        <strain evidence="3">IBE-C5619</strain>
    </source>
</reference>
<evidence type="ECO:0000256" key="2">
    <source>
        <dbReference type="RuleBase" id="RU003814"/>
    </source>
</evidence>
<feature type="non-terminal residue" evidence="3">
    <location>
        <position position="526"/>
    </location>
</feature>
<dbReference type="GO" id="GO:0005851">
    <property type="term" value="C:eukaryotic translation initiation factor 2B complex"/>
    <property type="evidence" value="ECO:0007669"/>
    <property type="project" value="TreeGrafter"/>
</dbReference>
<dbReference type="Pfam" id="PF01008">
    <property type="entry name" value="IF-2B"/>
    <property type="match status" value="1"/>
</dbReference>
<protein>
    <submittedName>
        <fullName evidence="3">Translation initiation factor eIF-2B subunit alpha</fullName>
    </submittedName>
</protein>
<dbReference type="EMBL" id="JAGFMF010012083">
    <property type="protein sequence ID" value="KAG8507837.1"/>
    <property type="molecule type" value="Genomic_DNA"/>
</dbReference>
<keyword evidence="3" id="KW-0648">Protein biosynthesis</keyword>
<name>A0A8J5ZWD0_GALPY</name>
<dbReference type="PANTHER" id="PTHR45860">
    <property type="entry name" value="TRANSLATION INITIATION FACTOR EIF-2B SUBUNIT ALPHA"/>
    <property type="match status" value="1"/>
</dbReference>
<dbReference type="Gene3D" id="1.20.120.1070">
    <property type="entry name" value="Translation initiation factor eIF-2B, N-terminal domain"/>
    <property type="match status" value="1"/>
</dbReference>
<comment type="caution">
    <text evidence="3">The sequence shown here is derived from an EMBL/GenBank/DDBJ whole genome shotgun (WGS) entry which is preliminary data.</text>
</comment>
<comment type="similarity">
    <text evidence="1 2">Belongs to the eIF-2B alpha/beta/delta subunits family.</text>
</comment>
<sequence length="526" mass="56695">TLTDLKNLHSVTVRWTTDSVLFFQPTYDLIAYPSSLTLLVQSVLVSVCGKTQMPGATCLGLEQTDGAGLSWVAGATGHGILASLAPGERHIGTFRLAPLLGSAILEFLMPGELQAIQIFPSPPYTLEEREQHNCSDVNISETKGKGETIQGLRANLTSAIKTLCGVDSSVAVSSGGEIFLRFISLTSLEYSDYSKCKKIMIERGELFSGRISQSRKKIADLCHTFIKDGAEEEDQETDKVKNSVFLVGMFRSSENWLKTKTVTVTGALMIAAISGDVINYSKELIQKGGIKYIAGMGAGGWQASQPPAHLTLLTALLLLLFGQYFRSWCPYDTVHLSPCPTQLWCPVQKQLLADRTISSEQQQLESISPAGTHEPTGAQAASKELLQPLKYTEWPPAAKLRREQFGGFASDGTTKTVPNLAAVIAWQGRGRPGAGCLTELSDCGTTTAAAALLWLTFGSQLSVPSSAQPLSPLASQLGASSSGQLPRVIDFVLLQYSSMWKRVAAYCFLLEDDAVNASLQKLAFSV</sequence>
<dbReference type="InterPro" id="IPR042528">
    <property type="entry name" value="elF-2B_alpha_N"/>
</dbReference>
<dbReference type="InterPro" id="IPR000649">
    <property type="entry name" value="IF-2B-related"/>
</dbReference>
<organism evidence="3 4">
    <name type="scientific">Galemys pyrenaicus</name>
    <name type="common">Iberian desman</name>
    <name type="synonym">Pyrenean desman</name>
    <dbReference type="NCBI Taxonomy" id="202257"/>
    <lineage>
        <taxon>Eukaryota</taxon>
        <taxon>Metazoa</taxon>
        <taxon>Chordata</taxon>
        <taxon>Craniata</taxon>
        <taxon>Vertebrata</taxon>
        <taxon>Euteleostomi</taxon>
        <taxon>Mammalia</taxon>
        <taxon>Eutheria</taxon>
        <taxon>Laurasiatheria</taxon>
        <taxon>Eulipotyphla</taxon>
        <taxon>Talpidae</taxon>
        <taxon>Galemys</taxon>
    </lineage>
</organism>
<keyword evidence="3" id="KW-0396">Initiation factor</keyword>
<proteinExistence type="inferred from homology"/>
<dbReference type="PANTHER" id="PTHR45860:SF1">
    <property type="entry name" value="TRANSLATION INITIATION FACTOR EIF-2B SUBUNIT ALPHA"/>
    <property type="match status" value="1"/>
</dbReference>
<keyword evidence="4" id="KW-1185">Reference proteome</keyword>
<evidence type="ECO:0000256" key="1">
    <source>
        <dbReference type="ARBA" id="ARBA00007251"/>
    </source>
</evidence>
<accession>A0A8J5ZWD0</accession>
<feature type="non-terminal residue" evidence="3">
    <location>
        <position position="1"/>
    </location>
</feature>
<evidence type="ECO:0000313" key="4">
    <source>
        <dbReference type="Proteomes" id="UP000700334"/>
    </source>
</evidence>